<feature type="transmembrane region" description="Helical" evidence="1">
    <location>
        <begin position="24"/>
        <end position="57"/>
    </location>
</feature>
<dbReference type="AlphaFoldDB" id="A0A2W5KQF7"/>
<name>A0A2W5KQF7_ANCNO</name>
<accession>A0A2W5KQF7</accession>
<protein>
    <submittedName>
        <fullName evidence="2">DUF454 domain-containing protein</fullName>
    </submittedName>
</protein>
<organism evidence="2 3">
    <name type="scientific">Ancylobacter novellus</name>
    <name type="common">Thiobacillus novellus</name>
    <dbReference type="NCBI Taxonomy" id="921"/>
    <lineage>
        <taxon>Bacteria</taxon>
        <taxon>Pseudomonadati</taxon>
        <taxon>Pseudomonadota</taxon>
        <taxon>Alphaproteobacteria</taxon>
        <taxon>Hyphomicrobiales</taxon>
        <taxon>Xanthobacteraceae</taxon>
        <taxon>Ancylobacter</taxon>
    </lineage>
</organism>
<feature type="transmembrane region" description="Helical" evidence="1">
    <location>
        <begin position="116"/>
        <end position="133"/>
    </location>
</feature>
<reference evidence="2 3" key="1">
    <citation type="submission" date="2017-08" db="EMBL/GenBank/DDBJ databases">
        <title>Infants hospitalized years apart are colonized by the same room-sourced microbial strains.</title>
        <authorList>
            <person name="Brooks B."/>
            <person name="Olm M.R."/>
            <person name="Firek B.A."/>
            <person name="Baker R."/>
            <person name="Thomas B.C."/>
            <person name="Morowitz M.J."/>
            <person name="Banfield J.F."/>
        </authorList>
    </citation>
    <scope>NUCLEOTIDE SEQUENCE [LARGE SCALE GENOMIC DNA]</scope>
    <source>
        <strain evidence="2">S2_005_003_R2_43</strain>
    </source>
</reference>
<keyword evidence="1" id="KW-0812">Transmembrane</keyword>
<proteinExistence type="predicted"/>
<comment type="caution">
    <text evidence="2">The sequence shown here is derived from an EMBL/GenBank/DDBJ whole genome shotgun (WGS) entry which is preliminary data.</text>
</comment>
<keyword evidence="1" id="KW-0472">Membrane</keyword>
<dbReference type="GO" id="GO:0005886">
    <property type="term" value="C:plasma membrane"/>
    <property type="evidence" value="ECO:0007669"/>
    <property type="project" value="TreeGrafter"/>
</dbReference>
<dbReference type="Proteomes" id="UP000249577">
    <property type="component" value="Unassembled WGS sequence"/>
</dbReference>
<dbReference type="PANTHER" id="PTHR35813">
    <property type="entry name" value="INNER MEMBRANE PROTEIN YBAN"/>
    <property type="match status" value="1"/>
</dbReference>
<keyword evidence="1" id="KW-1133">Transmembrane helix</keyword>
<dbReference type="Pfam" id="PF04304">
    <property type="entry name" value="DUF454"/>
    <property type="match status" value="1"/>
</dbReference>
<dbReference type="InterPro" id="IPR007401">
    <property type="entry name" value="DUF454"/>
</dbReference>
<evidence type="ECO:0000256" key="1">
    <source>
        <dbReference type="SAM" id="Phobius"/>
    </source>
</evidence>
<feature type="transmembrane region" description="Helical" evidence="1">
    <location>
        <begin position="93"/>
        <end position="110"/>
    </location>
</feature>
<dbReference type="PANTHER" id="PTHR35813:SF1">
    <property type="entry name" value="INNER MEMBRANE PROTEIN YBAN"/>
    <property type="match status" value="1"/>
</dbReference>
<evidence type="ECO:0000313" key="2">
    <source>
        <dbReference type="EMBL" id="PZQ18114.1"/>
    </source>
</evidence>
<sequence>MIPSRDRGPDREPAPAPATGPARLLWLAAGLLLTAIGIIGLVLPVMPGTVFLIFAAACFARGSPRLEAWLLAHPRLGPSVVAWRRDGAIPVKAKIFAFAGMAFSVALVSVSAAPPIAVWSTLALVVAGAFYVGTRPSRPKARNEE</sequence>
<evidence type="ECO:0000313" key="3">
    <source>
        <dbReference type="Proteomes" id="UP000249577"/>
    </source>
</evidence>
<gene>
    <name evidence="2" type="ORF">DI565_05255</name>
</gene>
<dbReference type="EMBL" id="QFPN01000002">
    <property type="protein sequence ID" value="PZQ18114.1"/>
    <property type="molecule type" value="Genomic_DNA"/>
</dbReference>